<keyword evidence="5" id="KW-0949">S-adenosyl-L-methionine</keyword>
<keyword evidence="8" id="KW-1185">Reference proteome</keyword>
<reference evidence="7 8" key="1">
    <citation type="journal article" date="2019" name="Nat. Ecol. Evol.">
        <title>Megaphylogeny resolves global patterns of mushroom evolution.</title>
        <authorList>
            <person name="Varga T."/>
            <person name="Krizsan K."/>
            <person name="Foldi C."/>
            <person name="Dima B."/>
            <person name="Sanchez-Garcia M."/>
            <person name="Sanchez-Ramirez S."/>
            <person name="Szollosi G.J."/>
            <person name="Szarkandi J.G."/>
            <person name="Papp V."/>
            <person name="Albert L."/>
            <person name="Andreopoulos W."/>
            <person name="Angelini C."/>
            <person name="Antonin V."/>
            <person name="Barry K.W."/>
            <person name="Bougher N.L."/>
            <person name="Buchanan P."/>
            <person name="Buyck B."/>
            <person name="Bense V."/>
            <person name="Catcheside P."/>
            <person name="Chovatia M."/>
            <person name="Cooper J."/>
            <person name="Damon W."/>
            <person name="Desjardin D."/>
            <person name="Finy P."/>
            <person name="Geml J."/>
            <person name="Haridas S."/>
            <person name="Hughes K."/>
            <person name="Justo A."/>
            <person name="Karasinski D."/>
            <person name="Kautmanova I."/>
            <person name="Kiss B."/>
            <person name="Kocsube S."/>
            <person name="Kotiranta H."/>
            <person name="LaButti K.M."/>
            <person name="Lechner B.E."/>
            <person name="Liimatainen K."/>
            <person name="Lipzen A."/>
            <person name="Lukacs Z."/>
            <person name="Mihaltcheva S."/>
            <person name="Morgado L.N."/>
            <person name="Niskanen T."/>
            <person name="Noordeloos M.E."/>
            <person name="Ohm R.A."/>
            <person name="Ortiz-Santana B."/>
            <person name="Ovrebo C."/>
            <person name="Racz N."/>
            <person name="Riley R."/>
            <person name="Savchenko A."/>
            <person name="Shiryaev A."/>
            <person name="Soop K."/>
            <person name="Spirin V."/>
            <person name="Szebenyi C."/>
            <person name="Tomsovsky M."/>
            <person name="Tulloss R.E."/>
            <person name="Uehling J."/>
            <person name="Grigoriev I.V."/>
            <person name="Vagvolgyi C."/>
            <person name="Papp T."/>
            <person name="Martin F.M."/>
            <person name="Miettinen O."/>
            <person name="Hibbett D.S."/>
            <person name="Nagy L.G."/>
        </authorList>
    </citation>
    <scope>NUCLEOTIDE SEQUENCE [LARGE SCALE GENOMIC DNA]</scope>
    <source>
        <strain evidence="7 8">CBS 962.96</strain>
    </source>
</reference>
<dbReference type="Pfam" id="PF04140">
    <property type="entry name" value="ICMT"/>
    <property type="match status" value="1"/>
</dbReference>
<keyword evidence="5" id="KW-0808">Transferase</keyword>
<accession>A0A4S8M2F0</accession>
<evidence type="ECO:0000256" key="1">
    <source>
        <dbReference type="ARBA" id="ARBA00004141"/>
    </source>
</evidence>
<evidence type="ECO:0000256" key="4">
    <source>
        <dbReference type="ARBA" id="ARBA00023136"/>
    </source>
</evidence>
<evidence type="ECO:0000313" key="7">
    <source>
        <dbReference type="EMBL" id="THU96272.1"/>
    </source>
</evidence>
<dbReference type="GO" id="GO:0032259">
    <property type="term" value="P:methylation"/>
    <property type="evidence" value="ECO:0007669"/>
    <property type="project" value="UniProtKB-KW"/>
</dbReference>
<feature type="chain" id="PRO_5020501256" description="Protein-S-isoprenylcysteine O-methyltransferase" evidence="6">
    <location>
        <begin position="22"/>
        <end position="252"/>
    </location>
</feature>
<gene>
    <name evidence="7" type="ORF">K435DRAFT_966037</name>
</gene>
<dbReference type="EMBL" id="ML179181">
    <property type="protein sequence ID" value="THU96272.1"/>
    <property type="molecule type" value="Genomic_DNA"/>
</dbReference>
<dbReference type="OrthoDB" id="422086at2759"/>
<dbReference type="GO" id="GO:0004671">
    <property type="term" value="F:protein C-terminal S-isoprenylcysteine carboxyl O-methyltransferase activity"/>
    <property type="evidence" value="ECO:0007669"/>
    <property type="project" value="UniProtKB-EC"/>
</dbReference>
<feature type="transmembrane region" description="Helical" evidence="5">
    <location>
        <begin position="51"/>
        <end position="68"/>
    </location>
</feature>
<evidence type="ECO:0000256" key="2">
    <source>
        <dbReference type="ARBA" id="ARBA00022692"/>
    </source>
</evidence>
<dbReference type="AlphaFoldDB" id="A0A4S8M2F0"/>
<dbReference type="InterPro" id="IPR007269">
    <property type="entry name" value="ICMT_MeTrfase"/>
</dbReference>
<protein>
    <recommendedName>
        <fullName evidence="5">Protein-S-isoprenylcysteine O-methyltransferase</fullName>
        <ecNumber evidence="5">2.1.1.100</ecNumber>
    </recommendedName>
</protein>
<dbReference type="Proteomes" id="UP000297245">
    <property type="component" value="Unassembled WGS sequence"/>
</dbReference>
<comment type="subcellular location">
    <subcellularLocation>
        <location evidence="5">Endoplasmic reticulum membrane</location>
        <topology evidence="5">Multi-pass membrane protein</topology>
    </subcellularLocation>
    <subcellularLocation>
        <location evidence="1">Membrane</location>
        <topology evidence="1">Multi-pass membrane protein</topology>
    </subcellularLocation>
</comment>
<feature type="transmembrane region" description="Helical" evidence="5">
    <location>
        <begin position="161"/>
        <end position="181"/>
    </location>
</feature>
<feature type="signal peptide" evidence="6">
    <location>
        <begin position="1"/>
        <end position="21"/>
    </location>
</feature>
<evidence type="ECO:0000256" key="5">
    <source>
        <dbReference type="RuleBase" id="RU362022"/>
    </source>
</evidence>
<dbReference type="EC" id="2.1.1.100" evidence="5"/>
<evidence type="ECO:0000313" key="8">
    <source>
        <dbReference type="Proteomes" id="UP000297245"/>
    </source>
</evidence>
<dbReference type="PANTHER" id="PTHR12714">
    <property type="entry name" value="PROTEIN-S ISOPRENYLCYSTEINE O-METHYLTRANSFERASE"/>
    <property type="match status" value="1"/>
</dbReference>
<keyword evidence="6" id="KW-0732">Signal</keyword>
<comment type="similarity">
    <text evidence="5">Belongs to the class VI-like SAM-binding methyltransferase superfamily. Isoprenylcysteine carboxyl methyltransferase family.</text>
</comment>
<proteinExistence type="inferred from homology"/>
<dbReference type="GO" id="GO:0005789">
    <property type="term" value="C:endoplasmic reticulum membrane"/>
    <property type="evidence" value="ECO:0007669"/>
    <property type="project" value="UniProtKB-SubCell"/>
</dbReference>
<keyword evidence="5" id="KW-0256">Endoplasmic reticulum</keyword>
<keyword evidence="4 5" id="KW-0472">Membrane</keyword>
<dbReference type="Gene3D" id="1.20.120.1630">
    <property type="match status" value="1"/>
</dbReference>
<keyword evidence="3 5" id="KW-1133">Transmembrane helix</keyword>
<name>A0A4S8M2F0_DENBC</name>
<keyword evidence="2 5" id="KW-0812">Transmembrane</keyword>
<comment type="catalytic activity">
    <reaction evidence="5">
        <text>[protein]-C-terminal S-[(2E,6E)-farnesyl]-L-cysteine + S-adenosyl-L-methionine = [protein]-C-terminal S-[(2E,6E)-farnesyl]-L-cysteine methyl ester + S-adenosyl-L-homocysteine</text>
        <dbReference type="Rhea" id="RHEA:21672"/>
        <dbReference type="Rhea" id="RHEA-COMP:12125"/>
        <dbReference type="Rhea" id="RHEA-COMP:12126"/>
        <dbReference type="ChEBI" id="CHEBI:57856"/>
        <dbReference type="ChEBI" id="CHEBI:59789"/>
        <dbReference type="ChEBI" id="CHEBI:90510"/>
        <dbReference type="ChEBI" id="CHEBI:90511"/>
        <dbReference type="EC" id="2.1.1.100"/>
    </reaction>
</comment>
<dbReference type="PANTHER" id="PTHR12714:SF9">
    <property type="entry name" value="PROTEIN-S-ISOPRENYLCYSTEINE O-METHYLTRANSFERASE"/>
    <property type="match status" value="1"/>
</dbReference>
<feature type="transmembrane region" description="Helical" evidence="5">
    <location>
        <begin position="201"/>
        <end position="221"/>
    </location>
</feature>
<organism evidence="7 8">
    <name type="scientific">Dendrothele bispora (strain CBS 962.96)</name>
    <dbReference type="NCBI Taxonomy" id="1314807"/>
    <lineage>
        <taxon>Eukaryota</taxon>
        <taxon>Fungi</taxon>
        <taxon>Dikarya</taxon>
        <taxon>Basidiomycota</taxon>
        <taxon>Agaricomycotina</taxon>
        <taxon>Agaricomycetes</taxon>
        <taxon>Agaricomycetidae</taxon>
        <taxon>Agaricales</taxon>
        <taxon>Agaricales incertae sedis</taxon>
        <taxon>Dendrothele</taxon>
    </lineage>
</organism>
<evidence type="ECO:0000256" key="6">
    <source>
        <dbReference type="SAM" id="SignalP"/>
    </source>
</evidence>
<evidence type="ECO:0000256" key="3">
    <source>
        <dbReference type="ARBA" id="ARBA00022989"/>
    </source>
</evidence>
<feature type="transmembrane region" description="Helical" evidence="5">
    <location>
        <begin position="114"/>
        <end position="131"/>
    </location>
</feature>
<keyword evidence="5" id="KW-0489">Methyltransferase</keyword>
<sequence>MFILKTICLVLAAGCVHLAWTSPNARPAINELRLAKRRHEKILTKGMQQALHWSFVFIFILEAVVTMLSHQDKYIAVSPSIHYISSIFTPKTQVSHDSSEEGVGTTHLDLQPGLQFFLGITIMFLATFLRYRCYQTLGRHFTFEAAILKDHQLITSGPYSVIRHPGFSASLLLSLGIFIVLSSNGSWTRESEALRTSFGQLIAIGYGVVWVAVFGSLGARLPKEERMLKKEFGKQWVDWKNRVPWKLVPGVY</sequence>